<organism evidence="2">
    <name type="scientific">Salmonella enterica</name>
    <name type="common">Salmonella choleraesuis</name>
    <dbReference type="NCBI Taxonomy" id="28901"/>
    <lineage>
        <taxon>Bacteria</taxon>
        <taxon>Pseudomonadati</taxon>
        <taxon>Pseudomonadota</taxon>
        <taxon>Gammaproteobacteria</taxon>
        <taxon>Enterobacterales</taxon>
        <taxon>Enterobacteriaceae</taxon>
        <taxon>Salmonella</taxon>
    </lineage>
</organism>
<sequence>MAENSQYQGVATIRVNGREYATLEGATFTPSGFEREVVKGAKVYGYRQKPKEATLECKFPAGNDDSPGTSDINTWTSVTIEVVTDVGEVHMMTKAWSSEPASLTGNGEISAKFTSPQSTRVQ</sequence>
<dbReference type="InterPro" id="IPR019596">
    <property type="entry name" value="Phage_Mu_GpM_tail_tub"/>
</dbReference>
<dbReference type="EMBL" id="AAGCBU010000005">
    <property type="protein sequence ID" value="EBM2813216.1"/>
    <property type="molecule type" value="Genomic_DNA"/>
</dbReference>
<evidence type="ECO:0000313" key="2">
    <source>
        <dbReference type="EMBL" id="EBM2813216.1"/>
    </source>
</evidence>
<name>A0A5T5U3C1_SALER</name>
<feature type="region of interest" description="Disordered" evidence="1">
    <location>
        <begin position="98"/>
        <end position="122"/>
    </location>
</feature>
<evidence type="ECO:0000256" key="1">
    <source>
        <dbReference type="SAM" id="MobiDB-lite"/>
    </source>
</evidence>
<dbReference type="AlphaFoldDB" id="A0A5T5U3C1"/>
<gene>
    <name evidence="2" type="ORF">DW449_05480</name>
</gene>
<proteinExistence type="predicted"/>
<protein>
    <submittedName>
        <fullName evidence="2">Phage tail protein</fullName>
    </submittedName>
</protein>
<comment type="caution">
    <text evidence="2">The sequence shown here is derived from an EMBL/GenBank/DDBJ whole genome shotgun (WGS) entry which is preliminary data.</text>
</comment>
<dbReference type="Pfam" id="PF10618">
    <property type="entry name" value="Tail_tube"/>
    <property type="match status" value="1"/>
</dbReference>
<accession>A0A5T5U3C1</accession>
<reference evidence="2" key="1">
    <citation type="submission" date="2018-08" db="EMBL/GenBank/DDBJ databases">
        <authorList>
            <consortium name="PulseNet: The National Subtyping Network for Foodborne Disease Surveillance"/>
            <person name="Tarr C.L."/>
            <person name="Trees E."/>
            <person name="Katz L.S."/>
            <person name="Carleton-Romer H.A."/>
            <person name="Stroika S."/>
            <person name="Kucerova Z."/>
            <person name="Roache K.F."/>
            <person name="Sabol A.L."/>
            <person name="Besser J."/>
            <person name="Gerner-Smidt P."/>
        </authorList>
    </citation>
    <scope>NUCLEOTIDE SEQUENCE</scope>
    <source>
        <strain evidence="2">PNUSAS045565</strain>
    </source>
</reference>